<dbReference type="Proteomes" id="UP001302666">
    <property type="component" value="Plasmid unnamed3"/>
</dbReference>
<dbReference type="Pfam" id="PF05406">
    <property type="entry name" value="WGR"/>
    <property type="match status" value="1"/>
</dbReference>
<name>A0ABZ0HLS6_TRISK</name>
<dbReference type="SUPFAM" id="SSF142921">
    <property type="entry name" value="WGR domain-like"/>
    <property type="match status" value="1"/>
</dbReference>
<dbReference type="InterPro" id="IPR008893">
    <property type="entry name" value="WGR_domain"/>
</dbReference>
<evidence type="ECO:0000313" key="3">
    <source>
        <dbReference type="Proteomes" id="UP001302666"/>
    </source>
</evidence>
<dbReference type="CDD" id="cd07996">
    <property type="entry name" value="WGR_MMR_like"/>
    <property type="match status" value="1"/>
</dbReference>
<feature type="domain" description="WGR" evidence="1">
    <location>
        <begin position="1"/>
        <end position="75"/>
    </location>
</feature>
<organism evidence="2 3">
    <name type="scientific">Tritonibacter scottomollicae</name>
    <name type="common">Epibacterium scottomollicae</name>
    <dbReference type="NCBI Taxonomy" id="483013"/>
    <lineage>
        <taxon>Bacteria</taxon>
        <taxon>Pseudomonadati</taxon>
        <taxon>Pseudomonadota</taxon>
        <taxon>Alphaproteobacteria</taxon>
        <taxon>Rhodobacterales</taxon>
        <taxon>Paracoccaceae</taxon>
        <taxon>Tritonibacter</taxon>
    </lineage>
</organism>
<dbReference type="PROSITE" id="PS51977">
    <property type="entry name" value="WGR"/>
    <property type="match status" value="1"/>
</dbReference>
<evidence type="ECO:0000259" key="1">
    <source>
        <dbReference type="PROSITE" id="PS51977"/>
    </source>
</evidence>
<dbReference type="Gene3D" id="2.20.140.10">
    <property type="entry name" value="WGR domain"/>
    <property type="match status" value="1"/>
</dbReference>
<accession>A0ABZ0HLS6</accession>
<geneLocation type="plasmid" evidence="2 3">
    <name>unnamed3</name>
</geneLocation>
<dbReference type="InterPro" id="IPR036930">
    <property type="entry name" value="WGR_dom_sf"/>
</dbReference>
<sequence>MKAHLEKLDPSKNIARYYRISVLPNLFGEWTLHREWGRVGRGGQVRMDLFRSQVEAEGALDTLIHAKQKRKYEKV</sequence>
<dbReference type="SMART" id="SM00773">
    <property type="entry name" value="WGR"/>
    <property type="match status" value="1"/>
</dbReference>
<proteinExistence type="predicted"/>
<keyword evidence="3" id="KW-1185">Reference proteome</keyword>
<dbReference type="EMBL" id="CP136706">
    <property type="protein sequence ID" value="WOI35367.1"/>
    <property type="molecule type" value="Genomic_DNA"/>
</dbReference>
<dbReference type="RefSeq" id="WP_317387064.1">
    <property type="nucleotide sequence ID" value="NZ_CP136706.1"/>
</dbReference>
<protein>
    <submittedName>
        <fullName evidence="2">WGR domain-containing protein</fullName>
    </submittedName>
</protein>
<reference evidence="2 3" key="1">
    <citation type="submission" date="2023-10" db="EMBL/GenBank/DDBJ databases">
        <title>Eight complete genome sequences of bacteria isolated from laboratory stock of Giant Kelp gametophytes.</title>
        <authorList>
            <person name="Tolentino B."/>
            <person name="Nuzhdin S."/>
        </authorList>
    </citation>
    <scope>NUCLEOTIDE SEQUENCE [LARGE SCALE GENOMIC DNA]</scope>
    <source>
        <strain evidence="2 3">LC.270.F.C4</strain>
        <plasmid evidence="2 3">unnamed3</plasmid>
    </source>
</reference>
<evidence type="ECO:0000313" key="2">
    <source>
        <dbReference type="EMBL" id="WOI35367.1"/>
    </source>
</evidence>
<dbReference type="InterPro" id="IPR049809">
    <property type="entry name" value="YehF/YfeS-like_WGR"/>
</dbReference>
<keyword evidence="2" id="KW-0614">Plasmid</keyword>
<gene>
    <name evidence="2" type="ORF">R1T40_21175</name>
</gene>